<dbReference type="Proteomes" id="UP000262379">
    <property type="component" value="Unassembled WGS sequence"/>
</dbReference>
<keyword evidence="2" id="KW-1185">Reference proteome</keyword>
<dbReference type="EMBL" id="QURN01000003">
    <property type="protein sequence ID" value="RFC68757.1"/>
    <property type="molecule type" value="Genomic_DNA"/>
</dbReference>
<reference evidence="2" key="1">
    <citation type="submission" date="2018-08" db="EMBL/GenBank/DDBJ databases">
        <authorList>
            <person name="Im W.T."/>
        </authorList>
    </citation>
    <scope>NUCLEOTIDE SEQUENCE [LARGE SCALE GENOMIC DNA]</scope>
    <source>
        <strain evidence="2">LA-28</strain>
    </source>
</reference>
<evidence type="ECO:0000313" key="1">
    <source>
        <dbReference type="EMBL" id="RFC68757.1"/>
    </source>
</evidence>
<dbReference type="InterPro" id="IPR021791">
    <property type="entry name" value="Phage_TAC_11"/>
</dbReference>
<comment type="caution">
    <text evidence="1">The sequence shown here is derived from an EMBL/GenBank/DDBJ whole genome shotgun (WGS) entry which is preliminary data.</text>
</comment>
<dbReference type="Pfam" id="PF11836">
    <property type="entry name" value="Phage_TAC_11"/>
    <property type="match status" value="1"/>
</dbReference>
<evidence type="ECO:0000313" key="2">
    <source>
        <dbReference type="Proteomes" id="UP000262379"/>
    </source>
</evidence>
<sequence>MSVNRRRGEVEAVIDGVPRKLCLTLGALAELEDAFAADDLGALVERFATGRLSARDMIRIIGAGLRGAGEKIDDEGVAALRVEGGAAGYASVVASLLTETFGSAQGQPQNP</sequence>
<dbReference type="RefSeq" id="WP_116622525.1">
    <property type="nucleotide sequence ID" value="NZ_QURN01000003.1"/>
</dbReference>
<organism evidence="1 2">
    <name type="scientific">Mesorhizobium denitrificans</name>
    <dbReference type="NCBI Taxonomy" id="2294114"/>
    <lineage>
        <taxon>Bacteria</taxon>
        <taxon>Pseudomonadati</taxon>
        <taxon>Pseudomonadota</taxon>
        <taxon>Alphaproteobacteria</taxon>
        <taxon>Hyphomicrobiales</taxon>
        <taxon>Phyllobacteriaceae</taxon>
        <taxon>Mesorhizobium</taxon>
    </lineage>
</organism>
<proteinExistence type="predicted"/>
<dbReference type="AlphaFoldDB" id="A0A371XHQ9"/>
<gene>
    <name evidence="1" type="ORF">DY251_03725</name>
</gene>
<name>A0A371XHQ9_9HYPH</name>
<accession>A0A371XHQ9</accession>
<protein>
    <submittedName>
        <fullName evidence="1">Gene transfer agent family protein</fullName>
    </submittedName>
</protein>